<protein>
    <recommendedName>
        <fullName evidence="1">PiggyBac transposable element-derived protein domain-containing protein</fullName>
    </recommendedName>
</protein>
<reference evidence="2 3" key="1">
    <citation type="journal article" date="2022" name="Allergy">
        <title>Genome assembly and annotation of Periplaneta americana reveal a comprehensive cockroach allergen profile.</title>
        <authorList>
            <person name="Wang L."/>
            <person name="Xiong Q."/>
            <person name="Saelim N."/>
            <person name="Wang L."/>
            <person name="Nong W."/>
            <person name="Wan A.T."/>
            <person name="Shi M."/>
            <person name="Liu X."/>
            <person name="Cao Q."/>
            <person name="Hui J.H.L."/>
            <person name="Sookrung N."/>
            <person name="Leung T.F."/>
            <person name="Tungtrongchitr A."/>
            <person name="Tsui S.K.W."/>
        </authorList>
    </citation>
    <scope>NUCLEOTIDE SEQUENCE [LARGE SCALE GENOMIC DNA]</scope>
    <source>
        <strain evidence="2">PWHHKU_190912</strain>
    </source>
</reference>
<accession>A0ABQ8S030</accession>
<dbReference type="PANTHER" id="PTHR46599">
    <property type="entry name" value="PIGGYBAC TRANSPOSABLE ELEMENT-DERIVED PROTEIN 4"/>
    <property type="match status" value="1"/>
</dbReference>
<dbReference type="Pfam" id="PF13843">
    <property type="entry name" value="DDE_Tnp_1_7"/>
    <property type="match status" value="1"/>
</dbReference>
<gene>
    <name evidence="2" type="ORF">ANN_24771</name>
</gene>
<evidence type="ECO:0000313" key="3">
    <source>
        <dbReference type="Proteomes" id="UP001148838"/>
    </source>
</evidence>
<keyword evidence="3" id="KW-1185">Reference proteome</keyword>
<sequence>MLCESKSGYVWFSIIYTGKGTVLDSDYKDIPMSSQVVMTLMKPLLGPGYCLTMDYFTHHPSYPTCISHTTDTYRTVRMSRKDMSPGLKTRKLKKGETAAFWRDKNITLRLKDEEDVMLLSTIHSAEMVVIKDDLKSKMVVDHNNTMGGVDKVDQHLAAYSVP</sequence>
<organism evidence="2 3">
    <name type="scientific">Periplaneta americana</name>
    <name type="common">American cockroach</name>
    <name type="synonym">Blatta americana</name>
    <dbReference type="NCBI Taxonomy" id="6978"/>
    <lineage>
        <taxon>Eukaryota</taxon>
        <taxon>Metazoa</taxon>
        <taxon>Ecdysozoa</taxon>
        <taxon>Arthropoda</taxon>
        <taxon>Hexapoda</taxon>
        <taxon>Insecta</taxon>
        <taxon>Pterygota</taxon>
        <taxon>Neoptera</taxon>
        <taxon>Polyneoptera</taxon>
        <taxon>Dictyoptera</taxon>
        <taxon>Blattodea</taxon>
        <taxon>Blattoidea</taxon>
        <taxon>Blattidae</taxon>
        <taxon>Blattinae</taxon>
        <taxon>Periplaneta</taxon>
    </lineage>
</organism>
<evidence type="ECO:0000259" key="1">
    <source>
        <dbReference type="Pfam" id="PF13843"/>
    </source>
</evidence>
<feature type="domain" description="PiggyBac transposable element-derived protein" evidence="1">
    <location>
        <begin position="1"/>
        <end position="161"/>
    </location>
</feature>
<name>A0ABQ8S030_PERAM</name>
<dbReference type="PANTHER" id="PTHR46599:SF3">
    <property type="entry name" value="PIGGYBAC TRANSPOSABLE ELEMENT-DERIVED PROTEIN 4"/>
    <property type="match status" value="1"/>
</dbReference>
<dbReference type="EMBL" id="JAJSOF020000038">
    <property type="protein sequence ID" value="KAJ4427155.1"/>
    <property type="molecule type" value="Genomic_DNA"/>
</dbReference>
<comment type="caution">
    <text evidence="2">The sequence shown here is derived from an EMBL/GenBank/DDBJ whole genome shotgun (WGS) entry which is preliminary data.</text>
</comment>
<dbReference type="Proteomes" id="UP001148838">
    <property type="component" value="Unassembled WGS sequence"/>
</dbReference>
<evidence type="ECO:0000313" key="2">
    <source>
        <dbReference type="EMBL" id="KAJ4427155.1"/>
    </source>
</evidence>
<dbReference type="InterPro" id="IPR029526">
    <property type="entry name" value="PGBD"/>
</dbReference>
<proteinExistence type="predicted"/>